<accession>A0ABP4ACD0</accession>
<evidence type="ECO:0000256" key="1">
    <source>
        <dbReference type="ARBA" id="ARBA00006754"/>
    </source>
</evidence>
<evidence type="ECO:0000259" key="2">
    <source>
        <dbReference type="Pfam" id="PF13556"/>
    </source>
</evidence>
<feature type="domain" description="PucR C-terminal helix-turn-helix" evidence="2">
    <location>
        <begin position="349"/>
        <end position="407"/>
    </location>
</feature>
<dbReference type="Pfam" id="PF17853">
    <property type="entry name" value="GGDEF_2"/>
    <property type="match status" value="1"/>
</dbReference>
<proteinExistence type="inferred from homology"/>
<dbReference type="InterPro" id="IPR042070">
    <property type="entry name" value="PucR_C-HTH_sf"/>
</dbReference>
<dbReference type="Proteomes" id="UP001499967">
    <property type="component" value="Unassembled WGS sequence"/>
</dbReference>
<organism evidence="4 5">
    <name type="scientific">Pseudonocardia zijingensis</name>
    <dbReference type="NCBI Taxonomy" id="153376"/>
    <lineage>
        <taxon>Bacteria</taxon>
        <taxon>Bacillati</taxon>
        <taxon>Actinomycetota</taxon>
        <taxon>Actinomycetes</taxon>
        <taxon>Pseudonocardiales</taxon>
        <taxon>Pseudonocardiaceae</taxon>
        <taxon>Pseudonocardia</taxon>
    </lineage>
</organism>
<dbReference type="PANTHER" id="PTHR33744:SF7">
    <property type="entry name" value="PUCR FAMILY TRANSCRIPTIONAL REGULATOR"/>
    <property type="match status" value="1"/>
</dbReference>
<protein>
    <submittedName>
        <fullName evidence="4">Helix-turn-helix domain-containing protein</fullName>
    </submittedName>
</protein>
<evidence type="ECO:0000313" key="4">
    <source>
        <dbReference type="EMBL" id="GAA0934624.1"/>
    </source>
</evidence>
<sequence length="420" mass="43806">MLPRVTDDGASTSSRVSPATLRKLELAAGDLAGACLTAMARCHPWFARLSADLRAGVQLVTQTGVANFVAWMGKQGVAGSLGAPRLTAEAFRIAPRDLARRLTLSQTVDLVRIATEVFEEQLPPLAADEAERRALVEGVLRFGREIAFAAATVYAGEAESRGAWDARVEALVVDAVVRGPRVVSGSTARSWSDGLVSRASALGWDPTEPLRVVVGSPAPEAHEALLSEVRREADRSGQSVLVGVQGNRLVVLLSEPPGLDTGGDIGTVVEAFGEGPVVVGPRAADLPGAHASARDAFAGLPAAPARPGAPRPVAADDLLPERALAGDQVAHRRLVTGVVEPVAAAGGELLATLEAFLESGSALEACARTLYVHPNTVRYRLRRVSELTGLRPTDPRDAFVLRIAVLAARLDAGGEPSNGS</sequence>
<keyword evidence="5" id="KW-1185">Reference proteome</keyword>
<comment type="similarity">
    <text evidence="1">Belongs to the CdaR family.</text>
</comment>
<comment type="caution">
    <text evidence="4">The sequence shown here is derived from an EMBL/GenBank/DDBJ whole genome shotgun (WGS) entry which is preliminary data.</text>
</comment>
<dbReference type="InterPro" id="IPR025736">
    <property type="entry name" value="PucR_C-HTH_dom"/>
</dbReference>
<dbReference type="EMBL" id="BAAAHP010000072">
    <property type="protein sequence ID" value="GAA0934624.1"/>
    <property type="molecule type" value="Genomic_DNA"/>
</dbReference>
<feature type="domain" description="CdaR GGDEF-like" evidence="3">
    <location>
        <begin position="193"/>
        <end position="298"/>
    </location>
</feature>
<reference evidence="5" key="1">
    <citation type="journal article" date="2019" name="Int. J. Syst. Evol. Microbiol.">
        <title>The Global Catalogue of Microorganisms (GCM) 10K type strain sequencing project: providing services to taxonomists for standard genome sequencing and annotation.</title>
        <authorList>
            <consortium name="The Broad Institute Genomics Platform"/>
            <consortium name="The Broad Institute Genome Sequencing Center for Infectious Disease"/>
            <person name="Wu L."/>
            <person name="Ma J."/>
        </authorList>
    </citation>
    <scope>NUCLEOTIDE SEQUENCE [LARGE SCALE GENOMIC DNA]</scope>
    <source>
        <strain evidence="5">JCM 11117</strain>
    </source>
</reference>
<dbReference type="RefSeq" id="WP_425564181.1">
    <property type="nucleotide sequence ID" value="NZ_BAAAHP010000072.1"/>
</dbReference>
<dbReference type="InterPro" id="IPR051448">
    <property type="entry name" value="CdaR-like_regulators"/>
</dbReference>
<dbReference type="PANTHER" id="PTHR33744">
    <property type="entry name" value="CARBOHYDRATE DIACID REGULATOR"/>
    <property type="match status" value="1"/>
</dbReference>
<evidence type="ECO:0000313" key="5">
    <source>
        <dbReference type="Proteomes" id="UP001499967"/>
    </source>
</evidence>
<dbReference type="Pfam" id="PF13556">
    <property type="entry name" value="HTH_30"/>
    <property type="match status" value="1"/>
</dbReference>
<evidence type="ECO:0000259" key="3">
    <source>
        <dbReference type="Pfam" id="PF17853"/>
    </source>
</evidence>
<dbReference type="Gene3D" id="1.10.10.2840">
    <property type="entry name" value="PucR C-terminal helix-turn-helix domain"/>
    <property type="match status" value="1"/>
</dbReference>
<name>A0ABP4ACD0_9PSEU</name>
<dbReference type="InterPro" id="IPR041522">
    <property type="entry name" value="CdaR_GGDEF"/>
</dbReference>
<gene>
    <name evidence="4" type="ORF">GCM10009559_25370</name>
</gene>